<keyword evidence="1" id="KW-0472">Membrane</keyword>
<evidence type="ECO:0000313" key="2">
    <source>
        <dbReference type="EMBL" id="SUC09620.1"/>
    </source>
</evidence>
<feature type="transmembrane region" description="Helical" evidence="1">
    <location>
        <begin position="21"/>
        <end position="38"/>
    </location>
</feature>
<dbReference type="InterPro" id="IPR007047">
    <property type="entry name" value="Flp_Fap"/>
</dbReference>
<sequence length="64" mass="7090">MKFLIQNLLFKDQRGVTSIEYGLIAVAIAAFLMVVLYGDSNFITALQTKLQLLTSIILTAILTK</sequence>
<dbReference type="AlphaFoldDB" id="A0A379ETC1"/>
<keyword evidence="1" id="KW-0812">Transmembrane</keyword>
<evidence type="ECO:0000256" key="1">
    <source>
        <dbReference type="SAM" id="Phobius"/>
    </source>
</evidence>
<dbReference type="RefSeq" id="WP_115322560.1">
    <property type="nucleotide sequence ID" value="NZ_UGTV01000015.1"/>
</dbReference>
<name>A0A379ETC1_9PAST</name>
<keyword evidence="1" id="KW-1133">Transmembrane helix</keyword>
<dbReference type="Pfam" id="PF04964">
    <property type="entry name" value="Flp_Fap"/>
    <property type="match status" value="1"/>
</dbReference>
<protein>
    <submittedName>
        <fullName evidence="2">Flp operon protein Flp1</fullName>
    </submittedName>
</protein>
<dbReference type="EMBL" id="UGTV01000015">
    <property type="protein sequence ID" value="SUC09620.1"/>
    <property type="molecule type" value="Genomic_DNA"/>
</dbReference>
<accession>A0A379ETC1</accession>
<evidence type="ECO:0000313" key="3">
    <source>
        <dbReference type="Proteomes" id="UP000254704"/>
    </source>
</evidence>
<gene>
    <name evidence="2" type="primary">flp1_2</name>
    <name evidence="2" type="ORF">NCTC11621_00634</name>
</gene>
<proteinExistence type="predicted"/>
<reference evidence="2 3" key="1">
    <citation type="submission" date="2018-06" db="EMBL/GenBank/DDBJ databases">
        <authorList>
            <consortium name="Pathogen Informatics"/>
            <person name="Doyle S."/>
        </authorList>
    </citation>
    <scope>NUCLEOTIDE SEQUENCE [LARGE SCALE GENOMIC DNA]</scope>
    <source>
        <strain evidence="2 3">NCTC11621</strain>
    </source>
</reference>
<dbReference type="Proteomes" id="UP000254704">
    <property type="component" value="Unassembled WGS sequence"/>
</dbReference>
<organism evidence="2 3">
    <name type="scientific">Pasteurella canis</name>
    <dbReference type="NCBI Taxonomy" id="753"/>
    <lineage>
        <taxon>Bacteria</taxon>
        <taxon>Pseudomonadati</taxon>
        <taxon>Pseudomonadota</taxon>
        <taxon>Gammaproteobacteria</taxon>
        <taxon>Pasteurellales</taxon>
        <taxon>Pasteurellaceae</taxon>
        <taxon>Pasteurella</taxon>
    </lineage>
</organism>